<evidence type="ECO:0000259" key="5">
    <source>
        <dbReference type="PROSITE" id="PS50016"/>
    </source>
</evidence>
<accession>A0AAV6X0N4</accession>
<dbReference type="GO" id="GO:0000228">
    <property type="term" value="C:nuclear chromosome"/>
    <property type="evidence" value="ECO:0007669"/>
    <property type="project" value="TreeGrafter"/>
</dbReference>
<feature type="domain" description="CW-type" evidence="6">
    <location>
        <begin position="419"/>
        <end position="483"/>
    </location>
</feature>
<keyword evidence="8" id="KW-1185">Reference proteome</keyword>
<dbReference type="PANTHER" id="PTHR46510:SF1">
    <property type="entry name" value="BROMODOMAIN ADJACENT TO ZINC FINGER DOMAIN PROTEIN 1A"/>
    <property type="match status" value="1"/>
</dbReference>
<dbReference type="PROSITE" id="PS51050">
    <property type="entry name" value="ZF_CW"/>
    <property type="match status" value="1"/>
</dbReference>
<dbReference type="InterPro" id="IPR019787">
    <property type="entry name" value="Znf_PHD-finger"/>
</dbReference>
<evidence type="ECO:0000256" key="1">
    <source>
        <dbReference type="ARBA" id="ARBA00022723"/>
    </source>
</evidence>
<dbReference type="Proteomes" id="UP000826271">
    <property type="component" value="Unassembled WGS sequence"/>
</dbReference>
<dbReference type="GO" id="GO:0006338">
    <property type="term" value="P:chromatin remodeling"/>
    <property type="evidence" value="ECO:0007669"/>
    <property type="project" value="InterPro"/>
</dbReference>
<dbReference type="SUPFAM" id="SSF57903">
    <property type="entry name" value="FYVE/PHD zinc finger"/>
    <property type="match status" value="1"/>
</dbReference>
<dbReference type="PROSITE" id="PS01359">
    <property type="entry name" value="ZF_PHD_1"/>
    <property type="match status" value="1"/>
</dbReference>
<keyword evidence="1" id="KW-0479">Metal-binding</keyword>
<evidence type="ECO:0000256" key="3">
    <source>
        <dbReference type="ARBA" id="ARBA00022833"/>
    </source>
</evidence>
<dbReference type="Gene3D" id="3.30.40.10">
    <property type="entry name" value="Zinc/RING finger domain, C3HC4 (zinc finger)"/>
    <property type="match status" value="1"/>
</dbReference>
<dbReference type="InterPro" id="IPR011124">
    <property type="entry name" value="Znf_CW"/>
</dbReference>
<dbReference type="Pfam" id="PF00628">
    <property type="entry name" value="PHD"/>
    <property type="match status" value="1"/>
</dbReference>
<dbReference type="PROSITE" id="PS50016">
    <property type="entry name" value="ZF_PHD_2"/>
    <property type="match status" value="1"/>
</dbReference>
<dbReference type="InterPro" id="IPR011011">
    <property type="entry name" value="Znf_FYVE_PHD"/>
</dbReference>
<dbReference type="GO" id="GO:0031445">
    <property type="term" value="P:regulation of heterochromatin formation"/>
    <property type="evidence" value="ECO:0007669"/>
    <property type="project" value="TreeGrafter"/>
</dbReference>
<name>A0AAV6X0N4_9LAMI</name>
<sequence>MIQGLPSDLMPETKNPAHYSTCRQHHLDRCGERFPEGKSDALNCTRNCSQLSTSSTMSQNFTPTFVYQRRRQHKNTVSFFTIHAFTETKPSNGCHSAISSDTPSVAAQDHMISIPERATEAVKSSIVRPVECSTVAKASFNGCPVGKEAASEEPLVTNLDGVLNVCSTNDNCSSSKSNLELSSASLKIDMDDAAECSSSGAMIAEKVSEEISERDICISILKSQGILDRVLTRQNRASKQNTGGRSDKYCSKSCKVCRRLESTSNMLVCDSCEDAFHMSCCNRHIIPVGEWLCSSCLKKKHKILKEKSTCNSINSNTEIGRNLCSESEGELGSLEFMFRENEPYMSNVRIGDEFQADVPEWCGPVDEHASYLVFGNSTCKSTLSWNVYHDCDLTGDPLEIDSSNNSNMQEWDSTKPLNLSSIGNWLQCREVIEGGGEGVDETVCGKWRRAPLFEVQTDEFECFHCILWDPAHADCAVPQELETEEVMKQLKYIEMLRPRLAAKRRKLDSSKSSGSQEQSRS</sequence>
<reference evidence="7" key="1">
    <citation type="submission" date="2019-10" db="EMBL/GenBank/DDBJ databases">
        <authorList>
            <person name="Zhang R."/>
            <person name="Pan Y."/>
            <person name="Wang J."/>
            <person name="Ma R."/>
            <person name="Yu S."/>
        </authorList>
    </citation>
    <scope>NUCLEOTIDE SEQUENCE</scope>
    <source>
        <strain evidence="7">LA-IB0</strain>
        <tissue evidence="7">Leaf</tissue>
    </source>
</reference>
<comment type="caution">
    <text evidence="7">The sequence shown here is derived from an EMBL/GenBank/DDBJ whole genome shotgun (WGS) entry which is preliminary data.</text>
</comment>
<feature type="domain" description="PHD-type" evidence="5">
    <location>
        <begin position="251"/>
        <end position="299"/>
    </location>
</feature>
<keyword evidence="2 4" id="KW-0863">Zinc-finger</keyword>
<dbReference type="InterPro" id="IPR001965">
    <property type="entry name" value="Znf_PHD"/>
</dbReference>
<dbReference type="InterPro" id="IPR047171">
    <property type="entry name" value="BAZ1A"/>
</dbReference>
<proteinExistence type="predicted"/>
<evidence type="ECO:0000256" key="4">
    <source>
        <dbReference type="PROSITE-ProRule" id="PRU00146"/>
    </source>
</evidence>
<dbReference type="PANTHER" id="PTHR46510">
    <property type="entry name" value="BROMODOMAIN ADJACENT TO ZINC FINGER DOMAIN PROTEIN 1A"/>
    <property type="match status" value="1"/>
</dbReference>
<dbReference type="InterPro" id="IPR019786">
    <property type="entry name" value="Zinc_finger_PHD-type_CS"/>
</dbReference>
<dbReference type="GO" id="GO:0045740">
    <property type="term" value="P:positive regulation of DNA replication"/>
    <property type="evidence" value="ECO:0007669"/>
    <property type="project" value="TreeGrafter"/>
</dbReference>
<gene>
    <name evidence="7" type="ORF">BUALT_Bualt11G0081000</name>
</gene>
<dbReference type="GO" id="GO:0003677">
    <property type="term" value="F:DNA binding"/>
    <property type="evidence" value="ECO:0007669"/>
    <property type="project" value="TreeGrafter"/>
</dbReference>
<dbReference type="GO" id="GO:0006355">
    <property type="term" value="P:regulation of DNA-templated transcription"/>
    <property type="evidence" value="ECO:0007669"/>
    <property type="project" value="TreeGrafter"/>
</dbReference>
<keyword evidence="3" id="KW-0862">Zinc</keyword>
<evidence type="ECO:0000259" key="6">
    <source>
        <dbReference type="PROSITE" id="PS51050"/>
    </source>
</evidence>
<dbReference type="FunFam" id="3.30.40.100:FF:000005">
    <property type="entry name" value="uncharacterized protein LOC106759733 isoform X4"/>
    <property type="match status" value="1"/>
</dbReference>
<evidence type="ECO:0000313" key="7">
    <source>
        <dbReference type="EMBL" id="KAG8373966.1"/>
    </source>
</evidence>
<protein>
    <submittedName>
        <fullName evidence="7">Uncharacterized protein</fullName>
    </submittedName>
</protein>
<evidence type="ECO:0000256" key="2">
    <source>
        <dbReference type="ARBA" id="ARBA00022771"/>
    </source>
</evidence>
<dbReference type="GO" id="GO:0008623">
    <property type="term" value="C:CHRAC"/>
    <property type="evidence" value="ECO:0007669"/>
    <property type="project" value="TreeGrafter"/>
</dbReference>
<dbReference type="AlphaFoldDB" id="A0AAV6X0N4"/>
<dbReference type="GO" id="GO:0008270">
    <property type="term" value="F:zinc ion binding"/>
    <property type="evidence" value="ECO:0007669"/>
    <property type="project" value="UniProtKB-KW"/>
</dbReference>
<dbReference type="InterPro" id="IPR013083">
    <property type="entry name" value="Znf_RING/FYVE/PHD"/>
</dbReference>
<organism evidence="7 8">
    <name type="scientific">Buddleja alternifolia</name>
    <dbReference type="NCBI Taxonomy" id="168488"/>
    <lineage>
        <taxon>Eukaryota</taxon>
        <taxon>Viridiplantae</taxon>
        <taxon>Streptophyta</taxon>
        <taxon>Embryophyta</taxon>
        <taxon>Tracheophyta</taxon>
        <taxon>Spermatophyta</taxon>
        <taxon>Magnoliopsida</taxon>
        <taxon>eudicotyledons</taxon>
        <taxon>Gunneridae</taxon>
        <taxon>Pentapetalae</taxon>
        <taxon>asterids</taxon>
        <taxon>lamiids</taxon>
        <taxon>Lamiales</taxon>
        <taxon>Scrophulariaceae</taxon>
        <taxon>Buddlejeae</taxon>
        <taxon>Buddleja</taxon>
    </lineage>
</organism>
<dbReference type="SMART" id="SM00249">
    <property type="entry name" value="PHD"/>
    <property type="match status" value="1"/>
</dbReference>
<dbReference type="Gene3D" id="3.30.40.100">
    <property type="match status" value="1"/>
</dbReference>
<evidence type="ECO:0000313" key="8">
    <source>
        <dbReference type="Proteomes" id="UP000826271"/>
    </source>
</evidence>
<dbReference type="EMBL" id="WHWC01000011">
    <property type="protein sequence ID" value="KAG8373966.1"/>
    <property type="molecule type" value="Genomic_DNA"/>
</dbReference>